<feature type="compositionally biased region" description="Acidic residues" evidence="1">
    <location>
        <begin position="300"/>
        <end position="311"/>
    </location>
</feature>
<proteinExistence type="predicted"/>
<reference evidence="2" key="1">
    <citation type="journal article" date="2019" name="Sci. Rep.">
        <title>Draft genome of Tanacetum cinerariifolium, the natural source of mosquito coil.</title>
        <authorList>
            <person name="Yamashiro T."/>
            <person name="Shiraishi A."/>
            <person name="Satake H."/>
            <person name="Nakayama K."/>
        </authorList>
    </citation>
    <scope>NUCLEOTIDE SEQUENCE</scope>
</reference>
<organism evidence="2">
    <name type="scientific">Tanacetum cinerariifolium</name>
    <name type="common">Dalmatian daisy</name>
    <name type="synonym">Chrysanthemum cinerariifolium</name>
    <dbReference type="NCBI Taxonomy" id="118510"/>
    <lineage>
        <taxon>Eukaryota</taxon>
        <taxon>Viridiplantae</taxon>
        <taxon>Streptophyta</taxon>
        <taxon>Embryophyta</taxon>
        <taxon>Tracheophyta</taxon>
        <taxon>Spermatophyta</taxon>
        <taxon>Magnoliopsida</taxon>
        <taxon>eudicotyledons</taxon>
        <taxon>Gunneridae</taxon>
        <taxon>Pentapetalae</taxon>
        <taxon>asterids</taxon>
        <taxon>campanulids</taxon>
        <taxon>Asterales</taxon>
        <taxon>Asteraceae</taxon>
        <taxon>Asteroideae</taxon>
        <taxon>Anthemideae</taxon>
        <taxon>Anthemidinae</taxon>
        <taxon>Tanacetum</taxon>
    </lineage>
</organism>
<evidence type="ECO:0000256" key="1">
    <source>
        <dbReference type="SAM" id="MobiDB-lite"/>
    </source>
</evidence>
<gene>
    <name evidence="2" type="ORF">Tci_058326</name>
</gene>
<protein>
    <submittedName>
        <fullName evidence="2">Uncharacterized protein</fullName>
    </submittedName>
</protein>
<feature type="region of interest" description="Disordered" evidence="1">
    <location>
        <begin position="210"/>
        <end position="371"/>
    </location>
</feature>
<sequence>MRLKIDIRPKEATFQVVLDALALTSFYQTFVITAKVPIIYMHEFWTTISVHNSSIRFTINKKKVSLDVEIFREVLLDLRHFGDIIYLTDVSVDYLHQPCKTFATIINKCLSGKETRMDKIRLSRAQILMCMFYKKNIDYVYLLWEDFMFQIEYKEAKNANKMSYPRFTNIIIDYFMSKDQTILKRNKMFWHTARDDTMFTAMRYISRHKDTQKTPKPKYVRKKADSDTYPKQKPIQATKGTRLNTKAKVAKSKKKKQPLRVPDEQHLKMTGADEGIVTIPGVPDVPKYESKSEKESWGDSGEEDKDDENDSEDKSDGNDDDANDDDNQEGDDTNDDDKETDSDSTKSDRSKIPGLYDDVNVNLGNEDTDMNNADQDNEIASLMETSSRHAMAVLEIKFGFTITIPPPLLFFNPLPQQATPTPIPITSKATTSFTSLLDFFSVFKFNDRVTNLEKHLSKIKQVDQYAQDLSSIPAIVDRYIYNKLGEAINKAIQTHNLDCRKEAQDGKNESSSQPKSTYEAAASLFEFKLTKILLDKIKESKSHLTTDYKKKLYDALVESYNTDKDLFNTYDKVFTLKRSQDDRDKDRDPSSTLDRGTKTRKLRKESAHAEEPSHTVNNSGVQHDQEFDMGKNEEQPVDKELMDTSFDFSASVLNWLKIKDLTQEILIGPAFEILKGTCKSLTLEYHLKECSKATTKHIHSSQQTFPVDLRSSRPSSHPSGFFINNDLEYLKGGDLSRRYSTSVTKTKAATYEIKWIEDLVHSRKRIIVVTRLMIMKKYDYDHLEEIEVRREDQKLYKFREGDFLRLRLQDIKEMLLLLVQQKLTNLTYERYALNVALRMFTRRIAIQSDGMLDDVRSALNDIAKGIRMEYIPKRKWSRLDKQRAQVMIQDIDKQLY</sequence>
<feature type="compositionally biased region" description="Basic residues" evidence="1">
    <location>
        <begin position="248"/>
        <end position="258"/>
    </location>
</feature>
<dbReference type="EMBL" id="BKCJ010009303">
    <property type="protein sequence ID" value="GEU86348.1"/>
    <property type="molecule type" value="Genomic_DNA"/>
</dbReference>
<name>A0A6L2NJD5_TANCI</name>
<accession>A0A6L2NJD5</accession>
<feature type="compositionally biased region" description="Basic and acidic residues" evidence="1">
    <location>
        <begin position="604"/>
        <end position="613"/>
    </location>
</feature>
<evidence type="ECO:0000313" key="2">
    <source>
        <dbReference type="EMBL" id="GEU86348.1"/>
    </source>
</evidence>
<feature type="compositionally biased region" description="Basic and acidic residues" evidence="1">
    <location>
        <begin position="341"/>
        <end position="351"/>
    </location>
</feature>
<dbReference type="AlphaFoldDB" id="A0A6L2NJD5"/>
<feature type="compositionally biased region" description="Polar residues" evidence="1">
    <location>
        <begin position="362"/>
        <end position="371"/>
    </location>
</feature>
<feature type="compositionally biased region" description="Acidic residues" evidence="1">
    <location>
        <begin position="318"/>
        <end position="340"/>
    </location>
</feature>
<feature type="compositionally biased region" description="Basic and acidic residues" evidence="1">
    <location>
        <begin position="580"/>
        <end position="589"/>
    </location>
</feature>
<comment type="caution">
    <text evidence="2">The sequence shown here is derived from an EMBL/GenBank/DDBJ whole genome shotgun (WGS) entry which is preliminary data.</text>
</comment>
<feature type="compositionally biased region" description="Basic and acidic residues" evidence="1">
    <location>
        <begin position="286"/>
        <end position="297"/>
    </location>
</feature>
<feature type="region of interest" description="Disordered" evidence="1">
    <location>
        <begin position="580"/>
        <end position="626"/>
    </location>
</feature>